<feature type="domain" description="4Fe-4S ferredoxin-type" evidence="1">
    <location>
        <begin position="4"/>
        <end position="33"/>
    </location>
</feature>
<dbReference type="InterPro" id="IPR017896">
    <property type="entry name" value="4Fe4S_Fe-S-bd"/>
</dbReference>
<dbReference type="EMBL" id="CP046996">
    <property type="protein sequence ID" value="QHA00101.1"/>
    <property type="molecule type" value="Genomic_DNA"/>
</dbReference>
<accession>A0A857DHA2</accession>
<dbReference type="Proteomes" id="UP000430508">
    <property type="component" value="Chromosome"/>
</dbReference>
<dbReference type="PANTHER" id="PTHR42895">
    <property type="entry name" value="IRON-SULFUR CLUSTER-BINDING PROTEIN-RELATED"/>
    <property type="match status" value="1"/>
</dbReference>
<organism evidence="2 3">
    <name type="scientific">Dehalobacter restrictus</name>
    <dbReference type="NCBI Taxonomy" id="55583"/>
    <lineage>
        <taxon>Bacteria</taxon>
        <taxon>Bacillati</taxon>
        <taxon>Bacillota</taxon>
        <taxon>Clostridia</taxon>
        <taxon>Eubacteriales</taxon>
        <taxon>Desulfitobacteriaceae</taxon>
        <taxon>Dehalobacter</taxon>
    </lineage>
</organism>
<dbReference type="Gene3D" id="3.30.70.20">
    <property type="match status" value="1"/>
</dbReference>
<dbReference type="RefSeq" id="WP_158208173.1">
    <property type="nucleotide sequence ID" value="NZ_CP046996.1"/>
</dbReference>
<dbReference type="SUPFAM" id="SSF54862">
    <property type="entry name" value="4Fe-4S ferredoxins"/>
    <property type="match status" value="1"/>
</dbReference>
<dbReference type="PANTHER" id="PTHR42895:SF1">
    <property type="entry name" value="IRON-SULFUR CLUSTER PROTEIN"/>
    <property type="match status" value="1"/>
</dbReference>
<gene>
    <name evidence="2" type="ORF">GQ588_05285</name>
</gene>
<feature type="domain" description="4Fe-4S ferredoxin-type" evidence="1">
    <location>
        <begin position="34"/>
        <end position="63"/>
    </location>
</feature>
<sequence>MIRKIIEIDQGKCNGCGLCVNACHEGALQLVHGKAVLVSDAYCDGLGDCLPECPTGAIQIIEREAADYNEELVKAKLARKKEKSGCSCPGTMATMIEKIPADHKEQDSGDIGAERPSELRQWPVQLNLLNPQASYLQNADLLIAADCTAYAYASFHEKFMKDRITLIGCPKLDDNDYYTEKITEIIRINHPQSVKVVRMDVPCCSGIVRAVKTAMVQAGISVPYDEVIIDSQGNIL</sequence>
<evidence type="ECO:0000313" key="2">
    <source>
        <dbReference type="EMBL" id="QHA00101.1"/>
    </source>
</evidence>
<dbReference type="PROSITE" id="PS51379">
    <property type="entry name" value="4FE4S_FER_2"/>
    <property type="match status" value="2"/>
</dbReference>
<dbReference type="InterPro" id="IPR052911">
    <property type="entry name" value="Corrinoid_activation_enz"/>
</dbReference>
<dbReference type="Pfam" id="PF12838">
    <property type="entry name" value="Fer4_7"/>
    <property type="match status" value="1"/>
</dbReference>
<reference evidence="2 3" key="1">
    <citation type="submission" date="2019-12" db="EMBL/GenBank/DDBJ databases">
        <title>Sequence classification of anaerobic respiratory reductive dehalogenases: First we see many, then we see few.</title>
        <authorList>
            <person name="Molenda O."/>
            <person name="Puentes Jacome L.A."/>
            <person name="Cao X."/>
            <person name="Nesbo C.L."/>
            <person name="Tang S."/>
            <person name="Morson N."/>
            <person name="Patron J."/>
            <person name="Lomheim L."/>
            <person name="Wishart D.S."/>
            <person name="Edwards E.A."/>
        </authorList>
    </citation>
    <scope>NUCLEOTIDE SEQUENCE [LARGE SCALE GENOMIC DNA]</scope>
    <source>
        <strain evidence="2 3">12DCA</strain>
    </source>
</reference>
<name>A0A857DHA2_9FIRM</name>
<proteinExistence type="predicted"/>
<dbReference type="AlphaFoldDB" id="A0A857DHA2"/>
<protein>
    <submittedName>
        <fullName evidence="2">4Fe-4S dicluster domain-containing protein</fullName>
    </submittedName>
</protein>
<evidence type="ECO:0000313" key="3">
    <source>
        <dbReference type="Proteomes" id="UP000430508"/>
    </source>
</evidence>
<evidence type="ECO:0000259" key="1">
    <source>
        <dbReference type="PROSITE" id="PS51379"/>
    </source>
</evidence>